<name>A0A0P7Y5C4_9BACT</name>
<dbReference type="Gene3D" id="1.25.40.80">
    <property type="match status" value="1"/>
</dbReference>
<dbReference type="InterPro" id="IPR007357">
    <property type="entry name" value="PhrB-like"/>
</dbReference>
<dbReference type="EMBL" id="LJXT01000050">
    <property type="protein sequence ID" value="KPQ15539.1"/>
    <property type="molecule type" value="Genomic_DNA"/>
</dbReference>
<sequence length="509" mass="60049">MPKTLRLILGDQLNQSHSWFEEKSDDHIYLMAEMRQETDYVNHHVQKVLAFFDSMRNFASEIESQGHQMRYFKLDDPKNPQDLEKLIQQLVDDEGIEKFEYQLPDEYRLDEQLRSICENLKISTDSVDTEHFLTKRAFLEEFFKGKKTYLMESFYREMRKKYDILMDGKEPVEGKWNFDHENRSALKDSKLLKKAKTHSKDLSGLLEIIEKSGVKTIGKVDAENFPWPTSRKECLEVLDYFCKKLLIHFGDYQDALTTWDAFLFHSRLSFAMNSKMLSPLEVVQRVEKHWEGHRDEISISQVEGFIRQIIGWREYMRGVYWAKMPDYAEMNFFGHDRKLPDWFWTGKTKMNCLSESIGQSLDLAYAHHIQRLMVTGNFALLAGIHPDEIDQWYLGIYIDAIEWVEITNTRGMSQFADGGIVGTKPYVSSANYIKKQGNYCDHCAYSPKEKVGDKACPFNSLYWHFYERNREKLEKNPRIGMAYRTLDKLKNKQEILDQAESYLSNIKEL</sequence>
<dbReference type="AlphaFoldDB" id="A0A0P7Y5C4"/>
<dbReference type="OrthoDB" id="5288100at2"/>
<dbReference type="Gene3D" id="1.10.10.1710">
    <property type="entry name" value="Deoxyribodipyrimidine photolyase-related"/>
    <property type="match status" value="1"/>
</dbReference>
<comment type="caution">
    <text evidence="1">The sequence shown here is derived from an EMBL/GenBank/DDBJ whole genome shotgun (WGS) entry which is preliminary data.</text>
</comment>
<keyword evidence="1" id="KW-0456">Lyase</keyword>
<dbReference type="GO" id="GO:0016829">
    <property type="term" value="F:lyase activity"/>
    <property type="evidence" value="ECO:0007669"/>
    <property type="project" value="UniProtKB-KW"/>
</dbReference>
<dbReference type="InterPro" id="IPR014729">
    <property type="entry name" value="Rossmann-like_a/b/a_fold"/>
</dbReference>
<dbReference type="STRING" id="1305737.GCA_000526355_02961"/>
<proteinExistence type="predicted"/>
<reference evidence="1 2" key="1">
    <citation type="submission" date="2015-09" db="EMBL/GenBank/DDBJ databases">
        <title>Identification and resolution of microdiversity through metagenomic sequencing of parallel consortia.</title>
        <authorList>
            <person name="Nelson W.C."/>
            <person name="Romine M.F."/>
            <person name="Lindemann S.R."/>
        </authorList>
    </citation>
    <scope>NUCLEOTIDE SEQUENCE [LARGE SCALE GENOMIC DNA]</scope>
    <source>
        <strain evidence="1">HL-49</strain>
    </source>
</reference>
<dbReference type="Proteomes" id="UP000050421">
    <property type="component" value="Unassembled WGS sequence"/>
</dbReference>
<evidence type="ECO:0000313" key="1">
    <source>
        <dbReference type="EMBL" id="KPQ15539.1"/>
    </source>
</evidence>
<dbReference type="PANTHER" id="PTHR38657">
    <property type="entry name" value="SLR1343 PROTEIN"/>
    <property type="match status" value="1"/>
</dbReference>
<protein>
    <submittedName>
        <fullName evidence="1">Deoxyribodipyrimidine photolyase-related protein</fullName>
    </submittedName>
</protein>
<gene>
    <name evidence="1" type="ORF">HLUCCX10_09020</name>
</gene>
<accession>A0A0P7Y5C4</accession>
<dbReference type="SUPFAM" id="SSF48173">
    <property type="entry name" value="Cryptochrome/photolyase FAD-binding domain"/>
    <property type="match status" value="1"/>
</dbReference>
<organism evidence="1 2">
    <name type="scientific">Algoriphagus marincola HL-49</name>
    <dbReference type="NCBI Taxonomy" id="1305737"/>
    <lineage>
        <taxon>Bacteria</taxon>
        <taxon>Pseudomonadati</taxon>
        <taxon>Bacteroidota</taxon>
        <taxon>Cytophagia</taxon>
        <taxon>Cytophagales</taxon>
        <taxon>Cyclobacteriaceae</taxon>
        <taxon>Algoriphagus</taxon>
    </lineage>
</organism>
<dbReference type="Gene3D" id="3.40.50.620">
    <property type="entry name" value="HUPs"/>
    <property type="match status" value="1"/>
</dbReference>
<dbReference type="InterPro" id="IPR052551">
    <property type="entry name" value="UV-DNA_repair_photolyase"/>
</dbReference>
<dbReference type="Pfam" id="PF04244">
    <property type="entry name" value="DPRP"/>
    <property type="match status" value="1"/>
</dbReference>
<dbReference type="InterPro" id="IPR036134">
    <property type="entry name" value="Crypto/Photolyase_FAD-like_sf"/>
</dbReference>
<dbReference type="PANTHER" id="PTHR38657:SF1">
    <property type="entry name" value="SLR1343 PROTEIN"/>
    <property type="match status" value="1"/>
</dbReference>
<dbReference type="PATRIC" id="fig|1305737.6.peg.2438"/>
<dbReference type="eggNOG" id="COG3046">
    <property type="taxonomic scope" value="Bacteria"/>
</dbReference>
<evidence type="ECO:0000313" key="2">
    <source>
        <dbReference type="Proteomes" id="UP000050421"/>
    </source>
</evidence>
<dbReference type="Gene3D" id="1.10.579.10">
    <property type="entry name" value="DNA Cyclobutane Dipyrimidine Photolyase, subunit A, domain 3"/>
    <property type="match status" value="1"/>
</dbReference>